<dbReference type="InterPro" id="IPR036291">
    <property type="entry name" value="NAD(P)-bd_dom_sf"/>
</dbReference>
<evidence type="ECO:0000313" key="5">
    <source>
        <dbReference type="Proteomes" id="UP000319148"/>
    </source>
</evidence>
<accession>A0A501PGB2</accession>
<sequence length="311" mass="32445">MTIIVTGAGGFVGRQVVARLLESGRKVVAMDSNLSAFEEQDGLVLVAGDLCDPHTLDKAFDRDIEGLVHLASVPGGAAEQDPGLSRRVNIDASLDLLDKAKAGGGKPRVVFASTIAVYGAPLPAQGVDDSTPLLPKLVYGAHKAMIETAVGTMSRRGEVEGMSLRLPGIVARPKGPSGLKSAFMSNLFHAFLAGEDFICPVSAQATMWMMSVSQCAQNIVHGLEVDPGLLPASRAMTLPALNITMEELVESVARATAQSTSLVSYKPDGALEAAFGTHPPLTTAAADRGGFCHDKEVDAMVERAIGVIKAS</sequence>
<evidence type="ECO:0000259" key="3">
    <source>
        <dbReference type="Pfam" id="PF01370"/>
    </source>
</evidence>
<dbReference type="EMBL" id="VFIY01000015">
    <property type="protein sequence ID" value="TPD59042.1"/>
    <property type="molecule type" value="Genomic_DNA"/>
</dbReference>
<feature type="domain" description="NAD-dependent epimerase/dehydratase" evidence="3">
    <location>
        <begin position="3"/>
        <end position="198"/>
    </location>
</feature>
<dbReference type="SUPFAM" id="SSF51735">
    <property type="entry name" value="NAD(P)-binding Rossmann-fold domains"/>
    <property type="match status" value="1"/>
</dbReference>
<evidence type="ECO:0000256" key="1">
    <source>
        <dbReference type="ARBA" id="ARBA00022857"/>
    </source>
</evidence>
<proteinExistence type="predicted"/>
<dbReference type="OrthoDB" id="9801056at2"/>
<dbReference type="Gene3D" id="3.40.50.720">
    <property type="entry name" value="NAD(P)-binding Rossmann-like Domain"/>
    <property type="match status" value="1"/>
</dbReference>
<dbReference type="PANTHER" id="PTHR43103">
    <property type="entry name" value="NUCLEOSIDE-DIPHOSPHATE-SUGAR EPIMERASE"/>
    <property type="match status" value="1"/>
</dbReference>
<protein>
    <submittedName>
        <fullName evidence="4">NAD-dependent epimerase/dehydratase family protein</fullName>
    </submittedName>
</protein>
<keyword evidence="2" id="KW-0119">Carbohydrate metabolism</keyword>
<dbReference type="Pfam" id="PF01370">
    <property type="entry name" value="Epimerase"/>
    <property type="match status" value="1"/>
</dbReference>
<name>A0A501PGB2_9PROT</name>
<evidence type="ECO:0000256" key="2">
    <source>
        <dbReference type="ARBA" id="ARBA00023277"/>
    </source>
</evidence>
<evidence type="ECO:0000313" key="4">
    <source>
        <dbReference type="EMBL" id="TPD59042.1"/>
    </source>
</evidence>
<dbReference type="RefSeq" id="WP_139941261.1">
    <property type="nucleotide sequence ID" value="NZ_JBHSYP010000002.1"/>
</dbReference>
<reference evidence="5" key="1">
    <citation type="submission" date="2019-06" db="EMBL/GenBank/DDBJ databases">
        <title>The complete genome of Emcibacter congregatus ZYLT.</title>
        <authorList>
            <person name="Zhao Z."/>
        </authorList>
    </citation>
    <scope>NUCLEOTIDE SEQUENCE [LARGE SCALE GENOMIC DNA]</scope>
    <source>
        <strain evidence="5">MCCC 1A06723</strain>
    </source>
</reference>
<dbReference type="Proteomes" id="UP000319148">
    <property type="component" value="Unassembled WGS sequence"/>
</dbReference>
<organism evidence="4 5">
    <name type="scientific">Emcibacter nanhaiensis</name>
    <dbReference type="NCBI Taxonomy" id="1505037"/>
    <lineage>
        <taxon>Bacteria</taxon>
        <taxon>Pseudomonadati</taxon>
        <taxon>Pseudomonadota</taxon>
        <taxon>Alphaproteobacteria</taxon>
        <taxon>Emcibacterales</taxon>
        <taxon>Emcibacteraceae</taxon>
        <taxon>Emcibacter</taxon>
    </lineage>
</organism>
<keyword evidence="5" id="KW-1185">Reference proteome</keyword>
<gene>
    <name evidence="4" type="ORF">FIV46_12470</name>
</gene>
<keyword evidence="1" id="KW-0521">NADP</keyword>
<comment type="caution">
    <text evidence="4">The sequence shown here is derived from an EMBL/GenBank/DDBJ whole genome shotgun (WGS) entry which is preliminary data.</text>
</comment>
<dbReference type="PANTHER" id="PTHR43103:SF3">
    <property type="entry name" value="ADP-L-GLYCERO-D-MANNO-HEPTOSE-6-EPIMERASE"/>
    <property type="match status" value="1"/>
</dbReference>
<dbReference type="InterPro" id="IPR001509">
    <property type="entry name" value="Epimerase_deHydtase"/>
</dbReference>
<dbReference type="AlphaFoldDB" id="A0A501PGB2"/>
<dbReference type="Gene3D" id="3.90.25.10">
    <property type="entry name" value="UDP-galactose 4-epimerase, domain 1"/>
    <property type="match status" value="1"/>
</dbReference>